<evidence type="ECO:0000259" key="9">
    <source>
        <dbReference type="SMART" id="SM00382"/>
    </source>
</evidence>
<accession>A0A0C9S3R3</accession>
<dbReference type="Pfam" id="PF14363">
    <property type="entry name" value="AAA_assoc"/>
    <property type="match status" value="1"/>
</dbReference>
<dbReference type="GO" id="GO:0005524">
    <property type="term" value="F:ATP binding"/>
    <property type="evidence" value="ECO:0007669"/>
    <property type="project" value="UniProtKB-KW"/>
</dbReference>
<evidence type="ECO:0000256" key="2">
    <source>
        <dbReference type="ARBA" id="ARBA00007448"/>
    </source>
</evidence>
<comment type="catalytic activity">
    <reaction evidence="6">
        <text>ATP + H2O = ADP + phosphate + H(+)</text>
        <dbReference type="Rhea" id="RHEA:13065"/>
        <dbReference type="ChEBI" id="CHEBI:15377"/>
        <dbReference type="ChEBI" id="CHEBI:15378"/>
        <dbReference type="ChEBI" id="CHEBI:30616"/>
        <dbReference type="ChEBI" id="CHEBI:43474"/>
        <dbReference type="ChEBI" id="CHEBI:456216"/>
    </reaction>
</comment>
<dbReference type="EMBL" id="GCHU01014720">
    <property type="protein sequence ID" value="JAG86617.1"/>
    <property type="molecule type" value="Transcribed_RNA"/>
</dbReference>
<reference evidence="10" key="1">
    <citation type="submission" date="2015-02" db="EMBL/GenBank/DDBJ databases">
        <title>A transcriptome of Wollemia nobilis - a relic of Gondwana.</title>
        <authorList>
            <person name="Chia J.Y."/>
            <person name="Leong Y.S."/>
            <person name="Abdul Karim S."/>
            <person name="Wan Azmi N."/>
            <person name="Hercus R."/>
            <person name="Croft L."/>
        </authorList>
    </citation>
    <scope>NUCLEOTIDE SEQUENCE</scope>
    <source>
        <strain evidence="10">MaeBrown</strain>
        <tissue evidence="10">Leaf</tissue>
    </source>
</reference>
<organism evidence="10">
    <name type="scientific">Wollemia nobilis</name>
    <dbReference type="NCBI Taxonomy" id="56998"/>
    <lineage>
        <taxon>Eukaryota</taxon>
        <taxon>Viridiplantae</taxon>
        <taxon>Streptophyta</taxon>
        <taxon>Embryophyta</taxon>
        <taxon>Tracheophyta</taxon>
        <taxon>Spermatophyta</taxon>
        <taxon>Pinopsida</taxon>
        <taxon>Pinidae</taxon>
        <taxon>Conifers II</taxon>
        <taxon>Araucariales</taxon>
        <taxon>Araucariaceae</taxon>
        <taxon>Wollemia</taxon>
    </lineage>
</organism>
<comment type="cofactor">
    <cofactor evidence="1">
        <name>Mg(2+)</name>
        <dbReference type="ChEBI" id="CHEBI:18420"/>
    </cofactor>
</comment>
<dbReference type="InterPro" id="IPR025753">
    <property type="entry name" value="AAA_N_dom"/>
</dbReference>
<evidence type="ECO:0000313" key="10">
    <source>
        <dbReference type="EMBL" id="JAG86617.1"/>
    </source>
</evidence>
<evidence type="ECO:0000256" key="7">
    <source>
        <dbReference type="RuleBase" id="RU003651"/>
    </source>
</evidence>
<dbReference type="PROSITE" id="PS00674">
    <property type="entry name" value="AAA"/>
    <property type="match status" value="1"/>
</dbReference>
<evidence type="ECO:0000256" key="8">
    <source>
        <dbReference type="SAM" id="MobiDB-lite"/>
    </source>
</evidence>
<name>A0A0C9S3R3_9CONI</name>
<dbReference type="Gene3D" id="3.40.50.300">
    <property type="entry name" value="P-loop containing nucleotide triphosphate hydrolases"/>
    <property type="match status" value="1"/>
</dbReference>
<feature type="region of interest" description="Disordered" evidence="8">
    <location>
        <begin position="470"/>
        <end position="503"/>
    </location>
</feature>
<dbReference type="Pfam" id="PF25568">
    <property type="entry name" value="AAA_lid_At3g28540"/>
    <property type="match status" value="1"/>
</dbReference>
<dbReference type="AlphaFoldDB" id="A0A0C9S3R3"/>
<dbReference type="PANTHER" id="PTHR23070">
    <property type="entry name" value="BCS1 AAA-TYPE ATPASE"/>
    <property type="match status" value="1"/>
</dbReference>
<feature type="region of interest" description="Disordered" evidence="8">
    <location>
        <begin position="310"/>
        <end position="338"/>
    </location>
</feature>
<dbReference type="InterPro" id="IPR058017">
    <property type="entry name" value="At3g28540-like_C"/>
</dbReference>
<sequence length="503" mass="57822">MGTTEMWSSLGAVMATVYFVRKIARDCLPPELYEYFMKLLQCLLRFFYSYVTVVIEETEGFNVSEIYESVHIYLSTRSSSEATRLKLKKPKNAKEFTFTMDKNEQIVDQFNDIKVWWIFHSRELKQQMLSWRAVADEKRYFELKFHKRDKEKIFDAYLPHVMAEAKLLEIQNRHRKIYTNKGGDKGYYEHRNRVWTPVVFDHPATFETLALDPEVKADILQDLRKFTQREKYYKKVGRAWKRGYLLFGPPGTGKSSMIAAMANYLEYDIYDLELTEVKSNTELRKLLIATSNKSIIVIEDIDCSLDLSDRKKKPKKESKEENSPAGPPGKPESENEDSKVTLSGVLNFTDGLWSCCGSERIIIFTTNHIDRLDPALLRSGRMDKHIHLSFCTFPAFRVLALNYLGLDEHPLFSEIELLMKEAEITPADVTEELMRANDNPASALGKLIEALRRAKEKAASVKKEIVIPNGSEEPVLATDDSPAAVVDHEPELKADKSQELSAD</sequence>
<evidence type="ECO:0000256" key="4">
    <source>
        <dbReference type="ARBA" id="ARBA00022840"/>
    </source>
</evidence>
<keyword evidence="5" id="KW-0460">Magnesium</keyword>
<evidence type="ECO:0000256" key="1">
    <source>
        <dbReference type="ARBA" id="ARBA00001946"/>
    </source>
</evidence>
<feature type="domain" description="AAA+ ATPase" evidence="9">
    <location>
        <begin position="240"/>
        <end position="392"/>
    </location>
</feature>
<comment type="similarity">
    <text evidence="2">Belongs to the AAA ATPase family. BCS1 subfamily.</text>
</comment>
<dbReference type="CDD" id="cd19510">
    <property type="entry name" value="RecA-like_BCS1"/>
    <property type="match status" value="1"/>
</dbReference>
<evidence type="ECO:0000256" key="3">
    <source>
        <dbReference type="ARBA" id="ARBA00022741"/>
    </source>
</evidence>
<keyword evidence="3 7" id="KW-0547">Nucleotide-binding</keyword>
<protein>
    <submittedName>
        <fullName evidence="10">TSA: Wollemia nobilis Ref_Wollemi_Transcript_14804_1865 transcribed RNA sequence</fullName>
    </submittedName>
</protein>
<evidence type="ECO:0000256" key="6">
    <source>
        <dbReference type="ARBA" id="ARBA00049360"/>
    </source>
</evidence>
<dbReference type="SUPFAM" id="SSF52540">
    <property type="entry name" value="P-loop containing nucleoside triphosphate hydrolases"/>
    <property type="match status" value="1"/>
</dbReference>
<dbReference type="InterPro" id="IPR027417">
    <property type="entry name" value="P-loop_NTPase"/>
</dbReference>
<dbReference type="InterPro" id="IPR003960">
    <property type="entry name" value="ATPase_AAA_CS"/>
</dbReference>
<proteinExistence type="inferred from homology"/>
<dbReference type="GO" id="GO:0006950">
    <property type="term" value="P:response to stress"/>
    <property type="evidence" value="ECO:0007669"/>
    <property type="project" value="UniProtKB-ARBA"/>
</dbReference>
<evidence type="ECO:0000256" key="5">
    <source>
        <dbReference type="ARBA" id="ARBA00022842"/>
    </source>
</evidence>
<keyword evidence="4 7" id="KW-0067">ATP-binding</keyword>
<dbReference type="SMART" id="SM00382">
    <property type="entry name" value="AAA"/>
    <property type="match status" value="1"/>
</dbReference>
<dbReference type="InterPro" id="IPR050747">
    <property type="entry name" value="Mitochondrial_chaperone_BCS1"/>
</dbReference>
<feature type="compositionally biased region" description="Basic and acidic residues" evidence="8">
    <location>
        <begin position="486"/>
        <end position="503"/>
    </location>
</feature>
<dbReference type="InterPro" id="IPR003593">
    <property type="entry name" value="AAA+_ATPase"/>
</dbReference>
<dbReference type="GO" id="GO:0016887">
    <property type="term" value="F:ATP hydrolysis activity"/>
    <property type="evidence" value="ECO:0007669"/>
    <property type="project" value="InterPro"/>
</dbReference>
<dbReference type="FunFam" id="3.40.50.300:FF:001122">
    <property type="entry name" value="AAA-ATPase ASD, mitochondrial"/>
    <property type="match status" value="1"/>
</dbReference>
<dbReference type="InterPro" id="IPR003959">
    <property type="entry name" value="ATPase_AAA_core"/>
</dbReference>
<dbReference type="Gene3D" id="6.10.280.40">
    <property type="match status" value="1"/>
</dbReference>
<dbReference type="Pfam" id="PF00004">
    <property type="entry name" value="AAA"/>
    <property type="match status" value="1"/>
</dbReference>